<dbReference type="InterPro" id="IPR019080">
    <property type="entry name" value="YqaJ_viral_recombinase"/>
</dbReference>
<dbReference type="InterPro" id="IPR011335">
    <property type="entry name" value="Restrct_endonuc-II-like"/>
</dbReference>
<dbReference type="Pfam" id="PF09588">
    <property type="entry name" value="YqaJ"/>
    <property type="match status" value="1"/>
</dbReference>
<accession>A0A6J5M4U5</accession>
<name>A0A6J5M4U5_9CAUD</name>
<keyword evidence="3" id="KW-0540">Nuclease</keyword>
<keyword evidence="3" id="KW-0255">Endonuclease</keyword>
<dbReference type="SUPFAM" id="SSF52980">
    <property type="entry name" value="Restriction endonuclease-like"/>
    <property type="match status" value="1"/>
</dbReference>
<dbReference type="InterPro" id="IPR011604">
    <property type="entry name" value="PDDEXK-like_dom_sf"/>
</dbReference>
<feature type="coiled-coil region" evidence="1">
    <location>
        <begin position="232"/>
        <end position="259"/>
    </location>
</feature>
<reference evidence="3" key="1">
    <citation type="submission" date="2020-04" db="EMBL/GenBank/DDBJ databases">
        <authorList>
            <person name="Chiriac C."/>
            <person name="Salcher M."/>
            <person name="Ghai R."/>
            <person name="Kavagutti S V."/>
        </authorList>
    </citation>
    <scope>NUCLEOTIDE SEQUENCE</scope>
</reference>
<dbReference type="Gene3D" id="3.90.320.10">
    <property type="match status" value="1"/>
</dbReference>
<keyword evidence="3" id="KW-0378">Hydrolase</keyword>
<dbReference type="EMBL" id="LR796376">
    <property type="protein sequence ID" value="CAB4140503.1"/>
    <property type="molecule type" value="Genomic_DNA"/>
</dbReference>
<proteinExistence type="predicted"/>
<protein>
    <submittedName>
        <fullName evidence="3">COG5377 Phage-related protein, predicted endonuclease</fullName>
    </submittedName>
</protein>
<gene>
    <name evidence="3" type="ORF">UFOVP398_44</name>
</gene>
<evidence type="ECO:0000313" key="3">
    <source>
        <dbReference type="EMBL" id="CAB4140503.1"/>
    </source>
</evidence>
<evidence type="ECO:0000259" key="2">
    <source>
        <dbReference type="Pfam" id="PF09588"/>
    </source>
</evidence>
<keyword evidence="1" id="KW-0175">Coiled coil</keyword>
<feature type="domain" description="YqaJ viral recombinase" evidence="2">
    <location>
        <begin position="4"/>
        <end position="132"/>
    </location>
</feature>
<dbReference type="GO" id="GO:0004519">
    <property type="term" value="F:endonuclease activity"/>
    <property type="evidence" value="ECO:0007669"/>
    <property type="project" value="UniProtKB-KW"/>
</dbReference>
<sequence length="312" mass="35095">MTQPARSSYIGGGDQVHLLQVAPYGCYRRLVLSKRQPIEEDLSDSIHVKRGTRLEDDIADWYAEETGRKVRRHSRVVDRARRTGAALDRHIVAFDERGPGVLEIKAPSAIMFRRYLRDGLPAEYSLQLNWYIGYKHFQWGSFAIANYEVAPGLLRFDVAFDAELYDAQLAKAAEAWRMVEFGPLPDPLPHTSRACSRCPYFEQCHPAELPTPDTGELVKISTPELAAALADYRAAHEVAAEAEELKDDAKERIKKAIGDATAVEGPGARIYHRATVRNGIDVKKLKKEFPQAANACQTQITVRSLRIHERTN</sequence>
<evidence type="ECO:0000256" key="1">
    <source>
        <dbReference type="SAM" id="Coils"/>
    </source>
</evidence>
<organism evidence="3">
    <name type="scientific">uncultured Caudovirales phage</name>
    <dbReference type="NCBI Taxonomy" id="2100421"/>
    <lineage>
        <taxon>Viruses</taxon>
        <taxon>Duplodnaviria</taxon>
        <taxon>Heunggongvirae</taxon>
        <taxon>Uroviricota</taxon>
        <taxon>Caudoviricetes</taxon>
        <taxon>Peduoviridae</taxon>
        <taxon>Maltschvirus</taxon>
        <taxon>Maltschvirus maltsch</taxon>
    </lineage>
</organism>